<dbReference type="PANTHER" id="PTHR45852">
    <property type="entry name" value="SER/THR-PROTEIN KINASE RIO2"/>
    <property type="match status" value="1"/>
</dbReference>
<keyword evidence="15" id="KW-1185">Reference proteome</keyword>
<dbReference type="InterPro" id="IPR000687">
    <property type="entry name" value="RIO_kinase"/>
</dbReference>
<dbReference type="GO" id="GO:0046872">
    <property type="term" value="F:metal ion binding"/>
    <property type="evidence" value="ECO:0007669"/>
    <property type="project" value="UniProtKB-KW"/>
</dbReference>
<accession>A0A8E7B209</accession>
<keyword evidence="7" id="KW-0547">Nucleotide-binding</keyword>
<evidence type="ECO:0000313" key="14">
    <source>
        <dbReference type="EMBL" id="QVV89618.1"/>
    </source>
</evidence>
<evidence type="ECO:0000256" key="11">
    <source>
        <dbReference type="ARBA" id="ARBA00047899"/>
    </source>
</evidence>
<dbReference type="PANTHER" id="PTHR45852:SF1">
    <property type="entry name" value="SERINE_THREONINE-PROTEIN KINASE RIO2"/>
    <property type="match status" value="1"/>
</dbReference>
<evidence type="ECO:0000256" key="4">
    <source>
        <dbReference type="ARBA" id="ARBA00022527"/>
    </source>
</evidence>
<dbReference type="InterPro" id="IPR015285">
    <property type="entry name" value="RIO2_wHTH_N"/>
</dbReference>
<dbReference type="EMBL" id="CP075546">
    <property type="protein sequence ID" value="QVV89618.1"/>
    <property type="molecule type" value="Genomic_DNA"/>
</dbReference>
<dbReference type="GeneID" id="65096239"/>
<dbReference type="GO" id="GO:0005524">
    <property type="term" value="F:ATP binding"/>
    <property type="evidence" value="ECO:0007669"/>
    <property type="project" value="UniProtKB-KW"/>
</dbReference>
<dbReference type="SUPFAM" id="SSF56112">
    <property type="entry name" value="Protein kinase-like (PK-like)"/>
    <property type="match status" value="1"/>
</dbReference>
<keyword evidence="6" id="KW-0479">Metal-binding</keyword>
<dbReference type="KEGG" id="mrtj:KHC33_03605"/>
<organism evidence="14 15">
    <name type="scientific">Methanospirillum purgamenti</name>
    <dbReference type="NCBI Taxonomy" id="2834276"/>
    <lineage>
        <taxon>Archaea</taxon>
        <taxon>Methanobacteriati</taxon>
        <taxon>Methanobacteriota</taxon>
        <taxon>Stenosarchaea group</taxon>
        <taxon>Methanomicrobia</taxon>
        <taxon>Methanomicrobiales</taxon>
        <taxon>Methanospirillaceae</taxon>
        <taxon>Methanospirillum</taxon>
    </lineage>
</organism>
<comment type="cofactor">
    <cofactor evidence="1">
        <name>Mg(2+)</name>
        <dbReference type="ChEBI" id="CHEBI:18420"/>
    </cofactor>
</comment>
<dbReference type="GO" id="GO:0030490">
    <property type="term" value="P:maturation of SSU-rRNA"/>
    <property type="evidence" value="ECO:0007669"/>
    <property type="project" value="TreeGrafter"/>
</dbReference>
<protein>
    <recommendedName>
        <fullName evidence="3">non-specific serine/threonine protein kinase</fullName>
        <ecNumber evidence="3">2.7.11.1</ecNumber>
    </recommendedName>
</protein>
<evidence type="ECO:0000256" key="7">
    <source>
        <dbReference type="ARBA" id="ARBA00022741"/>
    </source>
</evidence>
<dbReference type="AlphaFoldDB" id="A0A8E7B209"/>
<evidence type="ECO:0000313" key="15">
    <source>
        <dbReference type="Proteomes" id="UP000680656"/>
    </source>
</evidence>
<dbReference type="CDD" id="cd05144">
    <property type="entry name" value="RIO2_C"/>
    <property type="match status" value="1"/>
</dbReference>
<keyword evidence="8" id="KW-0418">Kinase</keyword>
<keyword evidence="5" id="KW-0808">Transferase</keyword>
<dbReference type="RefSeq" id="WP_214420410.1">
    <property type="nucleotide sequence ID" value="NZ_CP075546.1"/>
</dbReference>
<dbReference type="Proteomes" id="UP000680656">
    <property type="component" value="Chromosome"/>
</dbReference>
<reference evidence="14 15" key="1">
    <citation type="submission" date="2021-05" db="EMBL/GenBank/DDBJ databases">
        <title>A novel Methanospirillum isolate from a pyrite-forming mixed culture.</title>
        <authorList>
            <person name="Bunk B."/>
            <person name="Sproer C."/>
            <person name="Spring S."/>
            <person name="Pester M."/>
        </authorList>
    </citation>
    <scope>NUCLEOTIDE SEQUENCE [LARGE SCALE GENOMIC DNA]</scope>
    <source>
        <strain evidence="14 15">J.3.6.1-F.2.7.3</strain>
    </source>
</reference>
<dbReference type="Gene3D" id="1.10.510.10">
    <property type="entry name" value="Transferase(Phosphotransferase) domain 1"/>
    <property type="match status" value="1"/>
</dbReference>
<keyword evidence="9" id="KW-0067">ATP-binding</keyword>
<name>A0A8E7B209_9EURY</name>
<sequence length="286" mass="33062">MHLSADHIKSLHKYELRILQSIEFLMGRFSWVPEEELVRNTRLSANEVHFRISKLMEKGMVKFSQVPYPGYCLVFNGYDTLAIAHLVKKGIISALGSCIGEGKESRVYEALGTGPVILKLHRIGQRSFQTVRKGRNYLPEKQHCPWVIASHFSAEQEYMALCTLQNHVRVPTPLIMNRNVIAMTYITGDRLSECTLDNPKEVLEEIFLQLQAAYKRGFIHGDLSEYNVMFDGEQIWIIDWPQWVSPDHENAEEILDHDLETITKFFSRRYRISSDMKDVKKLVTGC</sequence>
<evidence type="ECO:0000256" key="2">
    <source>
        <dbReference type="ARBA" id="ARBA00009196"/>
    </source>
</evidence>
<dbReference type="Pfam" id="PF01163">
    <property type="entry name" value="RIO1"/>
    <property type="match status" value="1"/>
</dbReference>
<feature type="domain" description="RIO kinase" evidence="13">
    <location>
        <begin position="64"/>
        <end position="285"/>
    </location>
</feature>
<evidence type="ECO:0000256" key="1">
    <source>
        <dbReference type="ARBA" id="ARBA00001946"/>
    </source>
</evidence>
<comment type="catalytic activity">
    <reaction evidence="12">
        <text>L-seryl-[protein] + ATP = O-phospho-L-seryl-[protein] + ADP + H(+)</text>
        <dbReference type="Rhea" id="RHEA:17989"/>
        <dbReference type="Rhea" id="RHEA-COMP:9863"/>
        <dbReference type="Rhea" id="RHEA-COMP:11604"/>
        <dbReference type="ChEBI" id="CHEBI:15378"/>
        <dbReference type="ChEBI" id="CHEBI:29999"/>
        <dbReference type="ChEBI" id="CHEBI:30616"/>
        <dbReference type="ChEBI" id="CHEBI:83421"/>
        <dbReference type="ChEBI" id="CHEBI:456216"/>
        <dbReference type="EC" id="2.7.11.1"/>
    </reaction>
</comment>
<dbReference type="GO" id="GO:0005829">
    <property type="term" value="C:cytosol"/>
    <property type="evidence" value="ECO:0007669"/>
    <property type="project" value="TreeGrafter"/>
</dbReference>
<dbReference type="InterPro" id="IPR011009">
    <property type="entry name" value="Kinase-like_dom_sf"/>
</dbReference>
<keyword evidence="10" id="KW-0460">Magnesium</keyword>
<keyword evidence="4" id="KW-0723">Serine/threonine-protein kinase</keyword>
<evidence type="ECO:0000256" key="12">
    <source>
        <dbReference type="ARBA" id="ARBA00048679"/>
    </source>
</evidence>
<dbReference type="Pfam" id="PF09202">
    <property type="entry name" value="Rio2_N"/>
    <property type="match status" value="1"/>
</dbReference>
<proteinExistence type="inferred from homology"/>
<evidence type="ECO:0000256" key="3">
    <source>
        <dbReference type="ARBA" id="ARBA00012513"/>
    </source>
</evidence>
<evidence type="ECO:0000256" key="10">
    <source>
        <dbReference type="ARBA" id="ARBA00022842"/>
    </source>
</evidence>
<dbReference type="InterPro" id="IPR036388">
    <property type="entry name" value="WH-like_DNA-bd_sf"/>
</dbReference>
<dbReference type="InterPro" id="IPR030484">
    <property type="entry name" value="Rio2"/>
</dbReference>
<dbReference type="InterPro" id="IPR018934">
    <property type="entry name" value="RIO_dom"/>
</dbReference>
<evidence type="ECO:0000256" key="6">
    <source>
        <dbReference type="ARBA" id="ARBA00022723"/>
    </source>
</evidence>
<comment type="catalytic activity">
    <reaction evidence="11">
        <text>L-threonyl-[protein] + ATP = O-phospho-L-threonyl-[protein] + ADP + H(+)</text>
        <dbReference type="Rhea" id="RHEA:46608"/>
        <dbReference type="Rhea" id="RHEA-COMP:11060"/>
        <dbReference type="Rhea" id="RHEA-COMP:11605"/>
        <dbReference type="ChEBI" id="CHEBI:15378"/>
        <dbReference type="ChEBI" id="CHEBI:30013"/>
        <dbReference type="ChEBI" id="CHEBI:30616"/>
        <dbReference type="ChEBI" id="CHEBI:61977"/>
        <dbReference type="ChEBI" id="CHEBI:456216"/>
        <dbReference type="EC" id="2.7.11.1"/>
    </reaction>
</comment>
<evidence type="ECO:0000256" key="8">
    <source>
        <dbReference type="ARBA" id="ARBA00022777"/>
    </source>
</evidence>
<comment type="similarity">
    <text evidence="2">Belongs to the protein kinase superfamily. RIO-type Ser/Thr kinase family.</text>
</comment>
<dbReference type="EC" id="2.7.11.1" evidence="3"/>
<dbReference type="Gene3D" id="3.30.200.20">
    <property type="entry name" value="Phosphorylase Kinase, domain 1"/>
    <property type="match status" value="1"/>
</dbReference>
<dbReference type="SUPFAM" id="SSF46785">
    <property type="entry name" value="Winged helix' DNA-binding domain"/>
    <property type="match status" value="1"/>
</dbReference>
<gene>
    <name evidence="14" type="ORF">KHC33_03605</name>
</gene>
<dbReference type="SMART" id="SM00090">
    <property type="entry name" value="RIO"/>
    <property type="match status" value="1"/>
</dbReference>
<dbReference type="GO" id="GO:0030688">
    <property type="term" value="C:preribosome, small subunit precursor"/>
    <property type="evidence" value="ECO:0007669"/>
    <property type="project" value="TreeGrafter"/>
</dbReference>
<evidence type="ECO:0000259" key="13">
    <source>
        <dbReference type="SMART" id="SM00090"/>
    </source>
</evidence>
<dbReference type="Gene3D" id="1.10.10.10">
    <property type="entry name" value="Winged helix-like DNA-binding domain superfamily/Winged helix DNA-binding domain"/>
    <property type="match status" value="1"/>
</dbReference>
<evidence type="ECO:0000256" key="9">
    <source>
        <dbReference type="ARBA" id="ARBA00022840"/>
    </source>
</evidence>
<dbReference type="InterPro" id="IPR036390">
    <property type="entry name" value="WH_DNA-bd_sf"/>
</dbReference>
<dbReference type="GO" id="GO:0004674">
    <property type="term" value="F:protein serine/threonine kinase activity"/>
    <property type="evidence" value="ECO:0007669"/>
    <property type="project" value="UniProtKB-KW"/>
</dbReference>
<evidence type="ECO:0000256" key="5">
    <source>
        <dbReference type="ARBA" id="ARBA00022679"/>
    </source>
</evidence>